<evidence type="ECO:0000256" key="4">
    <source>
        <dbReference type="SAM" id="SignalP"/>
    </source>
</evidence>
<feature type="region of interest" description="Disordered" evidence="2">
    <location>
        <begin position="301"/>
        <end position="327"/>
    </location>
</feature>
<proteinExistence type="predicted"/>
<keyword evidence="1" id="KW-0175">Coiled coil</keyword>
<protein>
    <submittedName>
        <fullName evidence="5">Uncharacterized protein</fullName>
    </submittedName>
</protein>
<feature type="compositionally biased region" description="Polar residues" evidence="2">
    <location>
        <begin position="301"/>
        <end position="323"/>
    </location>
</feature>
<keyword evidence="4" id="KW-0732">Signal</keyword>
<dbReference type="RefSeq" id="WP_111745188.1">
    <property type="nucleotide sequence ID" value="NZ_JBHSQY010000031.1"/>
</dbReference>
<feature type="coiled-coil region" evidence="1">
    <location>
        <begin position="43"/>
        <end position="130"/>
    </location>
</feature>
<evidence type="ECO:0000256" key="1">
    <source>
        <dbReference type="SAM" id="Coils"/>
    </source>
</evidence>
<dbReference type="NCBIfam" id="TIGR01167">
    <property type="entry name" value="LPXTG_anchor"/>
    <property type="match status" value="1"/>
</dbReference>
<evidence type="ECO:0000313" key="6">
    <source>
        <dbReference type="Proteomes" id="UP000249579"/>
    </source>
</evidence>
<gene>
    <name evidence="5" type="ORF">BHX94_04480</name>
</gene>
<feature type="chain" id="PRO_5039478349" evidence="4">
    <location>
        <begin position="27"/>
        <end position="356"/>
    </location>
</feature>
<accession>A0A328A5K8</accession>
<feature type="transmembrane region" description="Helical" evidence="3">
    <location>
        <begin position="332"/>
        <end position="350"/>
    </location>
</feature>
<evidence type="ECO:0000313" key="5">
    <source>
        <dbReference type="EMBL" id="RAK49677.1"/>
    </source>
</evidence>
<feature type="coiled-coil region" evidence="1">
    <location>
        <begin position="222"/>
        <end position="282"/>
    </location>
</feature>
<organism evidence="5 6">
    <name type="scientific">Macrococcoides bohemicum</name>
    <dbReference type="NCBI Taxonomy" id="1903056"/>
    <lineage>
        <taxon>Bacteria</taxon>
        <taxon>Bacillati</taxon>
        <taxon>Bacillota</taxon>
        <taxon>Bacilli</taxon>
        <taxon>Bacillales</taxon>
        <taxon>Staphylococcaceae</taxon>
        <taxon>Macrococcoides</taxon>
    </lineage>
</organism>
<feature type="signal peptide" evidence="4">
    <location>
        <begin position="1"/>
        <end position="26"/>
    </location>
</feature>
<reference evidence="5 6" key="1">
    <citation type="journal article" date="2018" name="Front. Microbiol.">
        <title>Description and Comparative Genomics of Macrococcus caseolyticus subsp. hominis subsp. nov., Macrococcus goetzii sp. nov., Macrococcus epidermidis sp. nov., and Macrococcus bohemicus sp. nov., Novel Macrococci From Human Clinical Material With Virulence Potential and Suspected Uptake of Foreign DNA by Natural Transformation.</title>
        <authorList>
            <person name="Maslanova I."/>
            <person name="Wertheimer Z."/>
            <person name="Sedlacek I."/>
            <person name="Svec P."/>
            <person name="Indrakova A."/>
            <person name="Kovarovic V."/>
            <person name="Schumann P."/>
            <person name="Sproer C."/>
            <person name="Kralova S."/>
            <person name="Sedo O."/>
            <person name="Kristofova L."/>
            <person name="Vrbovska V."/>
            <person name="Fuzik T."/>
            <person name="Petras P."/>
            <person name="Zdrahal Z."/>
            <person name="Ruzickova V."/>
            <person name="Doskar J."/>
            <person name="Pantucek R."/>
        </authorList>
    </citation>
    <scope>NUCLEOTIDE SEQUENCE [LARGE SCALE GENOMIC DNA]</scope>
    <source>
        <strain evidence="5 6">03/115</strain>
    </source>
</reference>
<dbReference type="AlphaFoldDB" id="A0A328A5K8"/>
<sequence>MKKYKLTKTIIAACLTFSIAVPYSKADASTISEKLQNDASQLHTELDTKRQSIRQEIERTKADIKQNREVINNAKEDINVLKEKNEHIEKQHQEIKDKADQVIETVKQDKAEYEKVKQDVKNRIDSKVEDIDNKVQRVESVKDKIVINTPSLPDVTIKDKWLTDADNQALQGLLDKLEQKVITDLQYERKVIDILNNTLKSYLKLHQYDFNFNHLLNSGFDISTLSERNKALIERLQNLKSHNNISDDSFNMQSLDILKNDLKEKADKLERLNAKLKSEESSDLTSGFADSFVDNIEAEPATQTTAPVKQMSTSNSMHQSSLPDSGERRNTTLVSVAILLLAIAMISFLFSRKRKK</sequence>
<evidence type="ECO:0000256" key="3">
    <source>
        <dbReference type="SAM" id="Phobius"/>
    </source>
</evidence>
<keyword evidence="3" id="KW-0812">Transmembrane</keyword>
<dbReference type="EMBL" id="PZJG01000002">
    <property type="protein sequence ID" value="RAK49677.1"/>
    <property type="molecule type" value="Genomic_DNA"/>
</dbReference>
<dbReference type="Proteomes" id="UP000249579">
    <property type="component" value="Unassembled WGS sequence"/>
</dbReference>
<keyword evidence="3" id="KW-0472">Membrane</keyword>
<comment type="caution">
    <text evidence="5">The sequence shown here is derived from an EMBL/GenBank/DDBJ whole genome shotgun (WGS) entry which is preliminary data.</text>
</comment>
<evidence type="ECO:0000256" key="2">
    <source>
        <dbReference type="SAM" id="MobiDB-lite"/>
    </source>
</evidence>
<name>A0A328A5K8_9STAP</name>
<keyword evidence="3" id="KW-1133">Transmembrane helix</keyword>